<feature type="compositionally biased region" description="Low complexity" evidence="8">
    <location>
        <begin position="201"/>
        <end position="211"/>
    </location>
</feature>
<dbReference type="EMBL" id="JAGPXD010000002">
    <property type="protein sequence ID" value="KAH7368888.1"/>
    <property type="molecule type" value="Genomic_DNA"/>
</dbReference>
<feature type="region of interest" description="Disordered" evidence="8">
    <location>
        <begin position="174"/>
        <end position="211"/>
    </location>
</feature>
<keyword evidence="5" id="KW-0472">Membrane</keyword>
<dbReference type="Pfam" id="PF20238">
    <property type="entry name" value="BIM1-like_dom"/>
    <property type="match status" value="1"/>
</dbReference>
<comment type="subcellular location">
    <subcellularLocation>
        <location evidence="1">Cell membrane</location>
        <topology evidence="1">Lipid-anchor</topology>
        <topology evidence="1">GPI-anchor</topology>
    </subcellularLocation>
</comment>
<dbReference type="OrthoDB" id="5333578at2759"/>
<evidence type="ECO:0000256" key="9">
    <source>
        <dbReference type="SAM" id="SignalP"/>
    </source>
</evidence>
<evidence type="ECO:0000256" key="4">
    <source>
        <dbReference type="ARBA" id="ARBA00022729"/>
    </source>
</evidence>
<keyword evidence="4 9" id="KW-0732">Signal</keyword>
<keyword evidence="6" id="KW-0325">Glycoprotein</keyword>
<feature type="chain" id="PRO_5035448359" description="Copper acquisition factor BIM1-like domain-containing protein" evidence="9">
    <location>
        <begin position="19"/>
        <end position="234"/>
    </location>
</feature>
<comment type="caution">
    <text evidence="11">The sequence shown here is derived from an EMBL/GenBank/DDBJ whole genome shotgun (WGS) entry which is preliminary data.</text>
</comment>
<dbReference type="Proteomes" id="UP000813385">
    <property type="component" value="Unassembled WGS sequence"/>
</dbReference>
<evidence type="ECO:0000313" key="11">
    <source>
        <dbReference type="EMBL" id="KAH7368888.1"/>
    </source>
</evidence>
<dbReference type="InterPro" id="IPR046936">
    <property type="entry name" value="BIM1-like"/>
</dbReference>
<keyword evidence="12" id="KW-1185">Reference proteome</keyword>
<proteinExistence type="predicted"/>
<keyword evidence="7" id="KW-0449">Lipoprotein</keyword>
<feature type="domain" description="Copper acquisition factor BIM1-like" evidence="10">
    <location>
        <begin position="17"/>
        <end position="162"/>
    </location>
</feature>
<dbReference type="GO" id="GO:0098552">
    <property type="term" value="C:side of membrane"/>
    <property type="evidence" value="ECO:0007669"/>
    <property type="project" value="UniProtKB-KW"/>
</dbReference>
<name>A0A8K0TM54_9PEZI</name>
<keyword evidence="3" id="KW-0336">GPI-anchor</keyword>
<reference evidence="11" key="1">
    <citation type="journal article" date="2021" name="Nat. Commun.">
        <title>Genetic determinants of endophytism in the Arabidopsis root mycobiome.</title>
        <authorList>
            <person name="Mesny F."/>
            <person name="Miyauchi S."/>
            <person name="Thiergart T."/>
            <person name="Pickel B."/>
            <person name="Atanasova L."/>
            <person name="Karlsson M."/>
            <person name="Huettel B."/>
            <person name="Barry K.W."/>
            <person name="Haridas S."/>
            <person name="Chen C."/>
            <person name="Bauer D."/>
            <person name="Andreopoulos W."/>
            <person name="Pangilinan J."/>
            <person name="LaButti K."/>
            <person name="Riley R."/>
            <person name="Lipzen A."/>
            <person name="Clum A."/>
            <person name="Drula E."/>
            <person name="Henrissat B."/>
            <person name="Kohler A."/>
            <person name="Grigoriev I.V."/>
            <person name="Martin F.M."/>
            <person name="Hacquard S."/>
        </authorList>
    </citation>
    <scope>NUCLEOTIDE SEQUENCE</scope>
    <source>
        <strain evidence="11">MPI-CAGE-AT-0016</strain>
    </source>
</reference>
<dbReference type="PANTHER" id="PTHR34992:SF2">
    <property type="entry name" value="COPPER ACQUISITION FACTOR BIM1-LIKE DOMAIN-CONTAINING PROTEIN"/>
    <property type="match status" value="1"/>
</dbReference>
<dbReference type="CDD" id="cd21176">
    <property type="entry name" value="LPMO_auxiliary-like"/>
    <property type="match status" value="1"/>
</dbReference>
<organism evidence="11 12">
    <name type="scientific">Plectosphaerella cucumerina</name>
    <dbReference type="NCBI Taxonomy" id="40658"/>
    <lineage>
        <taxon>Eukaryota</taxon>
        <taxon>Fungi</taxon>
        <taxon>Dikarya</taxon>
        <taxon>Ascomycota</taxon>
        <taxon>Pezizomycotina</taxon>
        <taxon>Sordariomycetes</taxon>
        <taxon>Hypocreomycetidae</taxon>
        <taxon>Glomerellales</taxon>
        <taxon>Plectosphaerellaceae</taxon>
        <taxon>Plectosphaerella</taxon>
    </lineage>
</organism>
<evidence type="ECO:0000256" key="7">
    <source>
        <dbReference type="ARBA" id="ARBA00023288"/>
    </source>
</evidence>
<dbReference type="InterPro" id="IPR046530">
    <property type="entry name" value="BIM1-like_dom"/>
</dbReference>
<feature type="signal peptide" evidence="9">
    <location>
        <begin position="1"/>
        <end position="18"/>
    </location>
</feature>
<evidence type="ECO:0000256" key="1">
    <source>
        <dbReference type="ARBA" id="ARBA00004609"/>
    </source>
</evidence>
<evidence type="ECO:0000313" key="12">
    <source>
        <dbReference type="Proteomes" id="UP000813385"/>
    </source>
</evidence>
<accession>A0A8K0TM54</accession>
<gene>
    <name evidence="11" type="ORF">B0T11DRAFT_327028</name>
</gene>
<dbReference type="GO" id="GO:0005886">
    <property type="term" value="C:plasma membrane"/>
    <property type="evidence" value="ECO:0007669"/>
    <property type="project" value="UniProtKB-SubCell"/>
</dbReference>
<keyword evidence="2" id="KW-1003">Cell membrane</keyword>
<evidence type="ECO:0000259" key="10">
    <source>
        <dbReference type="Pfam" id="PF20238"/>
    </source>
</evidence>
<sequence length="234" mass="24339">MLSKSLLALTAAAGLSSAHYTLVYPEWRGDSLDSESDYSQWLRPCAGVEYGSGNRTDWPLEGGSVKLTLGHAFNYAFINLGLEDQGNITSFNISLTPQPLNTTGHGTLCLRHLPINLNVTDGTNASIQVVKVGASGNAMYNCADIRLTSSAEVLSEDECQNEDAQSYVIEDQEGFNGTSTSHGDDHSGGHGSGTETEEAEGSGSAAPPNGAGMTAASVSTVFGLGLAAVFAMAL</sequence>
<evidence type="ECO:0000256" key="5">
    <source>
        <dbReference type="ARBA" id="ARBA00023136"/>
    </source>
</evidence>
<dbReference type="AlphaFoldDB" id="A0A8K0TM54"/>
<evidence type="ECO:0000256" key="2">
    <source>
        <dbReference type="ARBA" id="ARBA00022475"/>
    </source>
</evidence>
<evidence type="ECO:0000256" key="3">
    <source>
        <dbReference type="ARBA" id="ARBA00022622"/>
    </source>
</evidence>
<protein>
    <recommendedName>
        <fullName evidence="10">Copper acquisition factor BIM1-like domain-containing protein</fullName>
    </recommendedName>
</protein>
<evidence type="ECO:0000256" key="8">
    <source>
        <dbReference type="SAM" id="MobiDB-lite"/>
    </source>
</evidence>
<dbReference type="PANTHER" id="PTHR34992">
    <property type="entry name" value="HYPHAL ANASTAMOSIS-7 PROTEIN"/>
    <property type="match status" value="1"/>
</dbReference>
<evidence type="ECO:0000256" key="6">
    <source>
        <dbReference type="ARBA" id="ARBA00023180"/>
    </source>
</evidence>